<evidence type="ECO:0000256" key="1">
    <source>
        <dbReference type="SAM" id="MobiDB-lite"/>
    </source>
</evidence>
<gene>
    <name evidence="3" type="ORF">FNZ23_14105</name>
</gene>
<dbReference type="InterPro" id="IPR049244">
    <property type="entry name" value="DUF6879"/>
</dbReference>
<comment type="caution">
    <text evidence="3">The sequence shown here is derived from an EMBL/GenBank/DDBJ whole genome shotgun (WGS) entry which is preliminary data.</text>
</comment>
<dbReference type="Pfam" id="PF21806">
    <property type="entry name" value="DUF6879"/>
    <property type="match status" value="1"/>
</dbReference>
<evidence type="ECO:0000313" key="3">
    <source>
        <dbReference type="EMBL" id="TSB40294.1"/>
    </source>
</evidence>
<evidence type="ECO:0000259" key="2">
    <source>
        <dbReference type="Pfam" id="PF21806"/>
    </source>
</evidence>
<sequence>MARRLPVLLDGEDWRRFFDAFAHEAWRFEAQPTYTMPKEQENVARFLRGEEKPAGHNARRQTAGRNWSSGTGRWQRSSPSWICRRWRRRTG</sequence>
<feature type="compositionally biased region" description="Polar residues" evidence="1">
    <location>
        <begin position="63"/>
        <end position="78"/>
    </location>
</feature>
<feature type="region of interest" description="Disordered" evidence="1">
    <location>
        <begin position="50"/>
        <end position="78"/>
    </location>
</feature>
<evidence type="ECO:0000313" key="4">
    <source>
        <dbReference type="Proteomes" id="UP000320888"/>
    </source>
</evidence>
<proteinExistence type="predicted"/>
<dbReference type="AlphaFoldDB" id="A0A553ZFQ2"/>
<reference evidence="3 4" key="1">
    <citation type="submission" date="2019-07" db="EMBL/GenBank/DDBJ databases">
        <title>Draft genome for Streptomyces benahoarensis MZ03-48.</title>
        <authorList>
            <person name="Gonzalez-Pimentel J.L."/>
        </authorList>
    </citation>
    <scope>NUCLEOTIDE SEQUENCE [LARGE SCALE GENOMIC DNA]</scope>
    <source>
        <strain evidence="3 4">MZ03-48</strain>
    </source>
</reference>
<dbReference type="Proteomes" id="UP000320888">
    <property type="component" value="Unassembled WGS sequence"/>
</dbReference>
<dbReference type="OrthoDB" id="3821358at2"/>
<protein>
    <recommendedName>
        <fullName evidence="2">DUF6879 domain-containing protein</fullName>
    </recommendedName>
</protein>
<accession>A0A553ZFQ2</accession>
<name>A0A553ZFQ2_9ACTN</name>
<keyword evidence="4" id="KW-1185">Reference proteome</keyword>
<organism evidence="3 4">
    <name type="scientific">Streptomyces benahoarensis</name>
    <dbReference type="NCBI Taxonomy" id="2595054"/>
    <lineage>
        <taxon>Bacteria</taxon>
        <taxon>Bacillati</taxon>
        <taxon>Actinomycetota</taxon>
        <taxon>Actinomycetes</taxon>
        <taxon>Kitasatosporales</taxon>
        <taxon>Streptomycetaceae</taxon>
        <taxon>Streptomyces</taxon>
    </lineage>
</organism>
<feature type="domain" description="DUF6879" evidence="2">
    <location>
        <begin position="12"/>
        <end position="59"/>
    </location>
</feature>
<dbReference type="EMBL" id="VKLS01000145">
    <property type="protein sequence ID" value="TSB40294.1"/>
    <property type="molecule type" value="Genomic_DNA"/>
</dbReference>